<keyword evidence="2" id="KW-0472">Membrane</keyword>
<dbReference type="Proteomes" id="UP000198426">
    <property type="component" value="Unassembled WGS sequence"/>
</dbReference>
<feature type="transmembrane region" description="Helical" evidence="2">
    <location>
        <begin position="212"/>
        <end position="231"/>
    </location>
</feature>
<evidence type="ECO:0000256" key="2">
    <source>
        <dbReference type="SAM" id="Phobius"/>
    </source>
</evidence>
<feature type="region of interest" description="Disordered" evidence="1">
    <location>
        <begin position="329"/>
        <end position="349"/>
    </location>
</feature>
<dbReference type="EMBL" id="FZOY01000003">
    <property type="protein sequence ID" value="SNS74606.1"/>
    <property type="molecule type" value="Genomic_DNA"/>
</dbReference>
<dbReference type="AlphaFoldDB" id="A0A239GZG5"/>
<dbReference type="InterPro" id="IPR022604">
    <property type="entry name" value="DUF2955"/>
</dbReference>
<keyword evidence="4" id="KW-1185">Reference proteome</keyword>
<keyword evidence="2" id="KW-1133">Transmembrane helix</keyword>
<dbReference type="Pfam" id="PF11168">
    <property type="entry name" value="DUF2955"/>
    <property type="match status" value="1"/>
</dbReference>
<accession>A0A239GZG5</accession>
<sequence length="349" mass="36430">MRLALGPAVLFILGVAFDWPMAFVGAVFAALFLQAPAPPSLAGGTKLVLTALGLLMLAAAVFSLLQPYPVHYLIGVCLAVLWAFGLSVRGRSPLLVVLALLAALLVPLLARGSVELAVGVVFWLSANMVFALLTTWAAFVLLPVPEQAHVQQEAPQGGEPEFDPERRLVRMALVTVPFALAFFLVDGGAPLTLLFVAILAQQLAASTEDGPAVAGAMLAANLIGGLAAVTAHELVVAATFFPFLALVVLAVCLGFGWWHASERPDSALAGSAMTTFLILFGGAIAPLSDSAEVAMLSRLGQIGLALAWVLTAFVVLDALLPERAPRLPDWRKTQPRGHAHGAKAPGPHA</sequence>
<reference evidence="3 4" key="1">
    <citation type="submission" date="2017-06" db="EMBL/GenBank/DDBJ databases">
        <authorList>
            <person name="Kim H.J."/>
            <person name="Triplett B.A."/>
        </authorList>
    </citation>
    <scope>NUCLEOTIDE SEQUENCE [LARGE SCALE GENOMIC DNA]</scope>
    <source>
        <strain evidence="3 4">DSM 29339</strain>
    </source>
</reference>
<evidence type="ECO:0000256" key="1">
    <source>
        <dbReference type="SAM" id="MobiDB-lite"/>
    </source>
</evidence>
<feature type="transmembrane region" description="Helical" evidence="2">
    <location>
        <begin position="266"/>
        <end position="287"/>
    </location>
</feature>
<feature type="transmembrane region" description="Helical" evidence="2">
    <location>
        <begin position="6"/>
        <end position="33"/>
    </location>
</feature>
<keyword evidence="2" id="KW-0812">Transmembrane</keyword>
<name>A0A239GZG5_9RHOB</name>
<gene>
    <name evidence="3" type="ORF">SAMN05421757_103182</name>
</gene>
<feature type="transmembrane region" description="Helical" evidence="2">
    <location>
        <begin position="70"/>
        <end position="88"/>
    </location>
</feature>
<feature type="transmembrane region" description="Helical" evidence="2">
    <location>
        <begin position="238"/>
        <end position="260"/>
    </location>
</feature>
<feature type="transmembrane region" description="Helical" evidence="2">
    <location>
        <begin position="299"/>
        <end position="320"/>
    </location>
</feature>
<feature type="transmembrane region" description="Helical" evidence="2">
    <location>
        <begin position="120"/>
        <end position="142"/>
    </location>
</feature>
<feature type="transmembrane region" description="Helical" evidence="2">
    <location>
        <begin position="45"/>
        <end position="64"/>
    </location>
</feature>
<evidence type="ECO:0000313" key="3">
    <source>
        <dbReference type="EMBL" id="SNS74606.1"/>
    </source>
</evidence>
<feature type="transmembrane region" description="Helical" evidence="2">
    <location>
        <begin position="95"/>
        <end position="114"/>
    </location>
</feature>
<feature type="transmembrane region" description="Helical" evidence="2">
    <location>
        <begin position="172"/>
        <end position="200"/>
    </location>
</feature>
<evidence type="ECO:0008006" key="5">
    <source>
        <dbReference type="Google" id="ProtNLM"/>
    </source>
</evidence>
<protein>
    <recommendedName>
        <fullName evidence="5">DUF2955 domain-containing protein</fullName>
    </recommendedName>
</protein>
<organism evidence="3 4">
    <name type="scientific">Tropicimonas sediminicola</name>
    <dbReference type="NCBI Taxonomy" id="1031541"/>
    <lineage>
        <taxon>Bacteria</taxon>
        <taxon>Pseudomonadati</taxon>
        <taxon>Pseudomonadota</taxon>
        <taxon>Alphaproteobacteria</taxon>
        <taxon>Rhodobacterales</taxon>
        <taxon>Roseobacteraceae</taxon>
        <taxon>Tropicimonas</taxon>
    </lineage>
</organism>
<proteinExistence type="predicted"/>
<evidence type="ECO:0000313" key="4">
    <source>
        <dbReference type="Proteomes" id="UP000198426"/>
    </source>
</evidence>